<reference evidence="2" key="1">
    <citation type="submission" date="2021-02" db="EMBL/GenBank/DDBJ databases">
        <title>Sequencing the genomes of 1000 actinobacteria strains.</title>
        <authorList>
            <person name="Klenk H.-P."/>
        </authorList>
    </citation>
    <scope>NUCLEOTIDE SEQUENCE</scope>
    <source>
        <strain evidence="2">DSM 22850</strain>
    </source>
</reference>
<organism evidence="2 3">
    <name type="scientific">Leucobacter exalbidus</name>
    <dbReference type="NCBI Taxonomy" id="662960"/>
    <lineage>
        <taxon>Bacteria</taxon>
        <taxon>Bacillati</taxon>
        <taxon>Actinomycetota</taxon>
        <taxon>Actinomycetes</taxon>
        <taxon>Micrococcales</taxon>
        <taxon>Microbacteriaceae</taxon>
        <taxon>Leucobacter</taxon>
    </lineage>
</organism>
<dbReference type="InterPro" id="IPR003010">
    <property type="entry name" value="C-N_Hydrolase"/>
</dbReference>
<comment type="caution">
    <text evidence="2">The sequence shown here is derived from an EMBL/GenBank/DDBJ whole genome shotgun (WGS) entry which is preliminary data.</text>
</comment>
<gene>
    <name evidence="2" type="ORF">JOF28_001927</name>
</gene>
<evidence type="ECO:0000259" key="1">
    <source>
        <dbReference type="PROSITE" id="PS50263"/>
    </source>
</evidence>
<dbReference type="Gene3D" id="3.60.110.10">
    <property type="entry name" value="Carbon-nitrogen hydrolase"/>
    <property type="match status" value="1"/>
</dbReference>
<dbReference type="PROSITE" id="PS50263">
    <property type="entry name" value="CN_HYDROLASE"/>
    <property type="match status" value="1"/>
</dbReference>
<name>A0A940PPA5_9MICO</name>
<accession>A0A940PPA5</accession>
<dbReference type="Pfam" id="PF00795">
    <property type="entry name" value="CN_hydrolase"/>
    <property type="match status" value="1"/>
</dbReference>
<sequence>MTNLRVASVQFSLRRETSLDTHIAEMDRLVAQAVAGGAEVVVFPEFSSMGLLGAIDDHEVIGETVADDYREFLAPLFPEISEQVRQLAQRYRVTVLGGSHNRIAADGSLRNTAILAHPDGRVELQDKIHLTPPEHAMGAIGGDEMLVTKIGAFTVGVLICADVQFPELARHLVARGVDLILCPSLTWNRRGVYRVRTGCSARAIENQCYVVMSPLVGSSGLPADAPMYAVGRSIVTTPVDKTFGLNDGVLAQAHDDSEEIIFADLDHAVLIASRERPEAPGLKLQRPELYAKLREVVNI</sequence>
<dbReference type="EMBL" id="JAFIDA010000001">
    <property type="protein sequence ID" value="MBP1326695.1"/>
    <property type="molecule type" value="Genomic_DNA"/>
</dbReference>
<keyword evidence="3" id="KW-1185">Reference proteome</keyword>
<evidence type="ECO:0000313" key="3">
    <source>
        <dbReference type="Proteomes" id="UP000675163"/>
    </source>
</evidence>
<protein>
    <submittedName>
        <fullName evidence="2">Amidohydrolase</fullName>
    </submittedName>
</protein>
<dbReference type="AlphaFoldDB" id="A0A940PPA5"/>
<dbReference type="RefSeq" id="WP_209705562.1">
    <property type="nucleotide sequence ID" value="NZ_JAFIDA010000001.1"/>
</dbReference>
<dbReference type="Proteomes" id="UP000675163">
    <property type="component" value="Unassembled WGS sequence"/>
</dbReference>
<dbReference type="SUPFAM" id="SSF56317">
    <property type="entry name" value="Carbon-nitrogen hydrolase"/>
    <property type="match status" value="1"/>
</dbReference>
<dbReference type="InterPro" id="IPR036526">
    <property type="entry name" value="C-N_Hydrolase_sf"/>
</dbReference>
<dbReference type="PANTHER" id="PTHR23088:SF50">
    <property type="entry name" value="HYDROLASE YHCX"/>
    <property type="match status" value="1"/>
</dbReference>
<proteinExistence type="predicted"/>
<feature type="domain" description="CN hydrolase" evidence="1">
    <location>
        <begin position="4"/>
        <end position="267"/>
    </location>
</feature>
<dbReference type="PANTHER" id="PTHR23088">
    <property type="entry name" value="NITRILASE-RELATED"/>
    <property type="match status" value="1"/>
</dbReference>
<evidence type="ECO:0000313" key="2">
    <source>
        <dbReference type="EMBL" id="MBP1326695.1"/>
    </source>
</evidence>